<feature type="transmembrane region" description="Helical" evidence="1">
    <location>
        <begin position="146"/>
        <end position="166"/>
    </location>
</feature>
<keyword evidence="1" id="KW-0812">Transmembrane</keyword>
<feature type="transmembrane region" description="Helical" evidence="1">
    <location>
        <begin position="38"/>
        <end position="57"/>
    </location>
</feature>
<dbReference type="STRING" id="596152.DesU5LDRAFT_4033"/>
<evidence type="ECO:0000313" key="2">
    <source>
        <dbReference type="EMBL" id="EIG55632.1"/>
    </source>
</evidence>
<proteinExistence type="predicted"/>
<feature type="transmembrane region" description="Helical" evidence="1">
    <location>
        <begin position="77"/>
        <end position="105"/>
    </location>
</feature>
<evidence type="ECO:0000256" key="1">
    <source>
        <dbReference type="SAM" id="Phobius"/>
    </source>
</evidence>
<dbReference type="eggNOG" id="ENOG502Z95P">
    <property type="taxonomic scope" value="Bacteria"/>
</dbReference>
<feature type="transmembrane region" description="Helical" evidence="1">
    <location>
        <begin position="117"/>
        <end position="140"/>
    </location>
</feature>
<keyword evidence="1" id="KW-1133">Transmembrane helix</keyword>
<organism evidence="2">
    <name type="scientific">Desulfovibrio sp. U5L</name>
    <dbReference type="NCBI Taxonomy" id="596152"/>
    <lineage>
        <taxon>Bacteria</taxon>
        <taxon>Pseudomonadati</taxon>
        <taxon>Thermodesulfobacteriota</taxon>
        <taxon>Desulfovibrionia</taxon>
        <taxon>Desulfovibrionales</taxon>
        <taxon>Desulfovibrionaceae</taxon>
        <taxon>Desulfovibrio</taxon>
    </lineage>
</organism>
<dbReference type="EMBL" id="JH600068">
    <property type="protein sequence ID" value="EIG55632.1"/>
    <property type="molecule type" value="Genomic_DNA"/>
</dbReference>
<name>I2Q776_9BACT</name>
<feature type="transmembrane region" description="Helical" evidence="1">
    <location>
        <begin position="6"/>
        <end position="26"/>
    </location>
</feature>
<keyword evidence="1" id="KW-0472">Membrane</keyword>
<protein>
    <recommendedName>
        <fullName evidence="3">Mpv17 / PMP22 family</fullName>
    </recommendedName>
</protein>
<feature type="transmembrane region" description="Helical" evidence="1">
    <location>
        <begin position="207"/>
        <end position="226"/>
    </location>
</feature>
<dbReference type="AlphaFoldDB" id="I2Q776"/>
<accession>I2Q776</accession>
<dbReference type="OrthoDB" id="1115879at2"/>
<gene>
    <name evidence="2" type="ORF">DesU5LDRAFT_4033</name>
</gene>
<reference evidence="2" key="1">
    <citation type="submission" date="2011-11" db="EMBL/GenBank/DDBJ databases">
        <title>Improved High-Quality Draft sequence of Desulfovibrio sp. U5L.</title>
        <authorList>
            <consortium name="US DOE Joint Genome Institute"/>
            <person name="Lucas S."/>
            <person name="Han J."/>
            <person name="Lapidus A."/>
            <person name="Cheng J.-F."/>
            <person name="Goodwin L."/>
            <person name="Pitluck S."/>
            <person name="Peters L."/>
            <person name="Ovchinnikova G."/>
            <person name="Held B."/>
            <person name="Detter J.C."/>
            <person name="Han C."/>
            <person name="Tapia R."/>
            <person name="Land M."/>
            <person name="Hauser L."/>
            <person name="Kyrpides N."/>
            <person name="Ivanova N."/>
            <person name="Pagani I."/>
            <person name="Gabster J."/>
            <person name="Walker C."/>
            <person name="Stolyar S."/>
            <person name="Stahl D."/>
            <person name="Arkin A."/>
            <person name="Dehal P."/>
            <person name="Hazen T."/>
            <person name="Woyke T."/>
        </authorList>
    </citation>
    <scope>NUCLEOTIDE SEQUENCE [LARGE SCALE GENOMIC DNA]</scope>
    <source>
        <strain evidence="2">U5L</strain>
    </source>
</reference>
<dbReference type="HOGENOM" id="CLU_107962_0_0_7"/>
<sequence length="235" mass="25441">MKASDVTVGLSIALVLGIFVLVPGVFERFNDFSRDHEFLMSFIKFGVLCTLGESFALRITAKAYNRPGFGILPRFVMWGLIGLVINASFIIYAMGVPHLVAALGLPLPPDALAGPSLPLKIGMAFCISVANNFLFAPLFMTVQAVLSIHVAETGGTLAGFFSTIHISRTLGKIDWKMLYGFVFKKTLPFFWVPCHTITFILPTELRVLFAAALGVVLGIILAIASLKSEQQAAMA</sequence>
<evidence type="ECO:0008006" key="3">
    <source>
        <dbReference type="Google" id="ProtNLM"/>
    </source>
</evidence>